<organism evidence="5 6">
    <name type="scientific">Nonomuraea wenchangensis</name>
    <dbReference type="NCBI Taxonomy" id="568860"/>
    <lineage>
        <taxon>Bacteria</taxon>
        <taxon>Bacillati</taxon>
        <taxon>Actinomycetota</taxon>
        <taxon>Actinomycetes</taxon>
        <taxon>Streptosporangiales</taxon>
        <taxon>Streptosporangiaceae</taxon>
        <taxon>Nonomuraea</taxon>
    </lineage>
</organism>
<dbReference type="InterPro" id="IPR036388">
    <property type="entry name" value="WH-like_DNA-bd_sf"/>
</dbReference>
<keyword evidence="1" id="KW-0805">Transcription regulation</keyword>
<dbReference type="Proteomes" id="UP000199361">
    <property type="component" value="Unassembled WGS sequence"/>
</dbReference>
<dbReference type="Gene3D" id="1.10.10.10">
    <property type="entry name" value="Winged helix-like DNA-binding domain superfamily/Winged helix DNA-binding domain"/>
    <property type="match status" value="1"/>
</dbReference>
<dbReference type="InterPro" id="IPR036390">
    <property type="entry name" value="WH_DNA-bd_sf"/>
</dbReference>
<keyword evidence="6" id="KW-1185">Reference proteome</keyword>
<evidence type="ECO:0000256" key="1">
    <source>
        <dbReference type="ARBA" id="ARBA00023015"/>
    </source>
</evidence>
<dbReference type="SUPFAM" id="SSF46785">
    <property type="entry name" value="Winged helix' DNA-binding domain"/>
    <property type="match status" value="1"/>
</dbReference>
<evidence type="ECO:0000256" key="3">
    <source>
        <dbReference type="ARBA" id="ARBA00023163"/>
    </source>
</evidence>
<evidence type="ECO:0000313" key="5">
    <source>
        <dbReference type="EMBL" id="SEU44739.1"/>
    </source>
</evidence>
<dbReference type="PRINTS" id="PR00598">
    <property type="entry name" value="HTHMARR"/>
</dbReference>
<dbReference type="GO" id="GO:0003700">
    <property type="term" value="F:DNA-binding transcription factor activity"/>
    <property type="evidence" value="ECO:0007669"/>
    <property type="project" value="InterPro"/>
</dbReference>
<dbReference type="OrthoDB" id="8635520at2"/>
<proteinExistence type="predicted"/>
<dbReference type="Pfam" id="PF12802">
    <property type="entry name" value="MarR_2"/>
    <property type="match status" value="1"/>
</dbReference>
<dbReference type="SMART" id="SM00347">
    <property type="entry name" value="HTH_MARR"/>
    <property type="match status" value="1"/>
</dbReference>
<dbReference type="EMBL" id="FOHX01000023">
    <property type="protein sequence ID" value="SEU44739.1"/>
    <property type="molecule type" value="Genomic_DNA"/>
</dbReference>
<reference evidence="5 6" key="1">
    <citation type="submission" date="2016-10" db="EMBL/GenBank/DDBJ databases">
        <authorList>
            <person name="de Groot N.N."/>
        </authorList>
    </citation>
    <scope>NUCLEOTIDE SEQUENCE [LARGE SCALE GENOMIC DNA]</scope>
    <source>
        <strain evidence="5 6">CGMCC 4.5598</strain>
    </source>
</reference>
<dbReference type="RefSeq" id="WP_091093338.1">
    <property type="nucleotide sequence ID" value="NZ_FOHX01000023.1"/>
</dbReference>
<accession>A0A1I0LR31</accession>
<dbReference type="GO" id="GO:0003677">
    <property type="term" value="F:DNA binding"/>
    <property type="evidence" value="ECO:0007669"/>
    <property type="project" value="UniProtKB-KW"/>
</dbReference>
<keyword evidence="2 5" id="KW-0238">DNA-binding</keyword>
<keyword evidence="3" id="KW-0804">Transcription</keyword>
<dbReference type="STRING" id="568860.SAMN05421811_123133"/>
<dbReference type="PANTHER" id="PTHR33164:SF64">
    <property type="entry name" value="TRANSCRIPTIONAL REGULATOR SLYA"/>
    <property type="match status" value="1"/>
</dbReference>
<evidence type="ECO:0000256" key="2">
    <source>
        <dbReference type="ARBA" id="ARBA00023125"/>
    </source>
</evidence>
<dbReference type="InterPro" id="IPR000835">
    <property type="entry name" value="HTH_MarR-typ"/>
</dbReference>
<sequence length="164" mass="17928">MSDPDARSAALSRVWAEMRALVLEDDRRKEVADALGMSFSRAKALRRLLSGPLTMRELTDLLGTEKPYTTLVVDDLEGRGYVRRTVHPGDRRRRIVTLTEAGRAAAERADRILARPPRALAALSPDDLAALDHVMAAIRSAGAGQDVMSLPEKRAQAIDPNSAM</sequence>
<dbReference type="GO" id="GO:0006950">
    <property type="term" value="P:response to stress"/>
    <property type="evidence" value="ECO:0007669"/>
    <property type="project" value="TreeGrafter"/>
</dbReference>
<evidence type="ECO:0000259" key="4">
    <source>
        <dbReference type="PROSITE" id="PS50995"/>
    </source>
</evidence>
<evidence type="ECO:0000313" key="6">
    <source>
        <dbReference type="Proteomes" id="UP000199361"/>
    </source>
</evidence>
<dbReference type="AlphaFoldDB" id="A0A1I0LR31"/>
<dbReference type="InterPro" id="IPR039422">
    <property type="entry name" value="MarR/SlyA-like"/>
</dbReference>
<feature type="domain" description="HTH marR-type" evidence="4">
    <location>
        <begin position="4"/>
        <end position="140"/>
    </location>
</feature>
<protein>
    <submittedName>
        <fullName evidence="5">DNA-binding transcriptional regulator, MarR family</fullName>
    </submittedName>
</protein>
<dbReference type="PROSITE" id="PS50995">
    <property type="entry name" value="HTH_MARR_2"/>
    <property type="match status" value="1"/>
</dbReference>
<dbReference type="PANTHER" id="PTHR33164">
    <property type="entry name" value="TRANSCRIPTIONAL REGULATOR, MARR FAMILY"/>
    <property type="match status" value="1"/>
</dbReference>
<name>A0A1I0LR31_9ACTN</name>
<gene>
    <name evidence="5" type="ORF">SAMN05421811_123133</name>
</gene>